<proteinExistence type="predicted"/>
<evidence type="ECO:0000313" key="3">
    <source>
        <dbReference type="EMBL" id="MFC6164353.1"/>
    </source>
</evidence>
<dbReference type="InterPro" id="IPR008258">
    <property type="entry name" value="Transglycosylase_SLT_dom_1"/>
</dbReference>
<evidence type="ECO:0000313" key="4">
    <source>
        <dbReference type="Proteomes" id="UP001596253"/>
    </source>
</evidence>
<dbReference type="Pfam" id="PF01464">
    <property type="entry name" value="SLT"/>
    <property type="match status" value="1"/>
</dbReference>
<dbReference type="Gene3D" id="1.10.530.10">
    <property type="match status" value="1"/>
</dbReference>
<dbReference type="RefSeq" id="WP_137640928.1">
    <property type="nucleotide sequence ID" value="NZ_BJDK01000033.1"/>
</dbReference>
<feature type="domain" description="LysM" evidence="2">
    <location>
        <begin position="30"/>
        <end position="73"/>
    </location>
</feature>
<accession>A0ABW1R3D4</accession>
<dbReference type="SUPFAM" id="SSF53955">
    <property type="entry name" value="Lysozyme-like"/>
    <property type="match status" value="1"/>
</dbReference>
<comment type="caution">
    <text evidence="3">The sequence shown here is derived from an EMBL/GenBank/DDBJ whole genome shotgun (WGS) entry which is preliminary data.</text>
</comment>
<dbReference type="CDD" id="cd00118">
    <property type="entry name" value="LysM"/>
    <property type="match status" value="1"/>
</dbReference>
<dbReference type="InterPro" id="IPR018392">
    <property type="entry name" value="LysM"/>
</dbReference>
<feature type="chain" id="PRO_5046792871" evidence="1">
    <location>
        <begin position="29"/>
        <end position="175"/>
    </location>
</feature>
<dbReference type="Pfam" id="PF01476">
    <property type="entry name" value="LysM"/>
    <property type="match status" value="1"/>
</dbReference>
<sequence>MKKLIRTILSTTAVVAGFIMAGAVSANAATTYTVKAGDSAWAIAKNHQTTVAKLEATNHIQNHLILPGQELTIPGTGQAPTTAPAQSAKPSAMTYTGSNLQAYVLSQMASRTGVSAATWNMIITRESNWQPYVRNSSSGAYGLFQNMHIHSGSVEAQVDAAVALYHAQGMAAWAL</sequence>
<dbReference type="SMART" id="SM00257">
    <property type="entry name" value="LysM"/>
    <property type="match status" value="1"/>
</dbReference>
<keyword evidence="1" id="KW-0732">Signal</keyword>
<dbReference type="Gene3D" id="3.10.350.10">
    <property type="entry name" value="LysM domain"/>
    <property type="match status" value="1"/>
</dbReference>
<dbReference type="SUPFAM" id="SSF54106">
    <property type="entry name" value="LysM domain"/>
    <property type="match status" value="1"/>
</dbReference>
<protein>
    <submittedName>
        <fullName evidence="3">LysM peptidoglycan-binding domain-containing protein</fullName>
    </submittedName>
</protein>
<reference evidence="4" key="1">
    <citation type="journal article" date="2019" name="Int. J. Syst. Evol. Microbiol.">
        <title>The Global Catalogue of Microorganisms (GCM) 10K type strain sequencing project: providing services to taxonomists for standard genome sequencing and annotation.</title>
        <authorList>
            <consortium name="The Broad Institute Genomics Platform"/>
            <consortium name="The Broad Institute Genome Sequencing Center for Infectious Disease"/>
            <person name="Wu L."/>
            <person name="Ma J."/>
        </authorList>
    </citation>
    <scope>NUCLEOTIDE SEQUENCE [LARGE SCALE GENOMIC DNA]</scope>
    <source>
        <strain evidence="4">CCM 8932</strain>
    </source>
</reference>
<dbReference type="PROSITE" id="PS51782">
    <property type="entry name" value="LYSM"/>
    <property type="match status" value="1"/>
</dbReference>
<evidence type="ECO:0000256" key="1">
    <source>
        <dbReference type="SAM" id="SignalP"/>
    </source>
</evidence>
<organism evidence="3 4">
    <name type="scientific">Lactiplantibacillus dongliensis</name>
    <dbReference type="NCBI Taxonomy" id="2559919"/>
    <lineage>
        <taxon>Bacteria</taxon>
        <taxon>Bacillati</taxon>
        <taxon>Bacillota</taxon>
        <taxon>Bacilli</taxon>
        <taxon>Lactobacillales</taxon>
        <taxon>Lactobacillaceae</taxon>
        <taxon>Lactiplantibacillus</taxon>
    </lineage>
</organism>
<dbReference type="Proteomes" id="UP001596253">
    <property type="component" value="Unassembled WGS sequence"/>
</dbReference>
<dbReference type="InterPro" id="IPR023346">
    <property type="entry name" value="Lysozyme-like_dom_sf"/>
</dbReference>
<evidence type="ECO:0000259" key="2">
    <source>
        <dbReference type="PROSITE" id="PS51782"/>
    </source>
</evidence>
<feature type="signal peptide" evidence="1">
    <location>
        <begin position="1"/>
        <end position="28"/>
    </location>
</feature>
<name>A0ABW1R3D4_9LACO</name>
<keyword evidence="4" id="KW-1185">Reference proteome</keyword>
<gene>
    <name evidence="3" type="ORF">ACFP3T_06710</name>
</gene>
<dbReference type="EMBL" id="JBHSSD010000032">
    <property type="protein sequence ID" value="MFC6164353.1"/>
    <property type="molecule type" value="Genomic_DNA"/>
</dbReference>
<dbReference type="InterPro" id="IPR036779">
    <property type="entry name" value="LysM_dom_sf"/>
</dbReference>